<evidence type="ECO:0000313" key="11">
    <source>
        <dbReference type="Proteomes" id="UP000678276"/>
    </source>
</evidence>
<feature type="compositionally biased region" description="Polar residues" evidence="8">
    <location>
        <begin position="355"/>
        <end position="370"/>
    </location>
</feature>
<dbReference type="SUPFAM" id="SSF51261">
    <property type="entry name" value="Duplicated hybrid motif"/>
    <property type="match status" value="1"/>
</dbReference>
<feature type="region of interest" description="Disordered" evidence="8">
    <location>
        <begin position="319"/>
        <end position="397"/>
    </location>
</feature>
<evidence type="ECO:0000259" key="9">
    <source>
        <dbReference type="Pfam" id="PF01551"/>
    </source>
</evidence>
<evidence type="ECO:0000256" key="2">
    <source>
        <dbReference type="ARBA" id="ARBA00022670"/>
    </source>
</evidence>
<organism evidence="10 11">
    <name type="scientific">Jiella mangrovi</name>
    <dbReference type="NCBI Taxonomy" id="2821407"/>
    <lineage>
        <taxon>Bacteria</taxon>
        <taxon>Pseudomonadati</taxon>
        <taxon>Pseudomonadota</taxon>
        <taxon>Alphaproteobacteria</taxon>
        <taxon>Hyphomicrobiales</taxon>
        <taxon>Aurantimonadaceae</taxon>
        <taxon>Jiella</taxon>
    </lineage>
</organism>
<evidence type="ECO:0000256" key="1">
    <source>
        <dbReference type="ARBA" id="ARBA00001947"/>
    </source>
</evidence>
<evidence type="ECO:0000256" key="3">
    <source>
        <dbReference type="ARBA" id="ARBA00022723"/>
    </source>
</evidence>
<keyword evidence="4" id="KW-0378">Hydrolase</keyword>
<dbReference type="InterPro" id="IPR011055">
    <property type="entry name" value="Dup_hybrid_motif"/>
</dbReference>
<feature type="coiled-coil region" evidence="7">
    <location>
        <begin position="206"/>
        <end position="307"/>
    </location>
</feature>
<keyword evidence="6" id="KW-0482">Metalloprotease</keyword>
<dbReference type="Gene3D" id="2.70.70.10">
    <property type="entry name" value="Glucose Permease (Domain IIA)"/>
    <property type="match status" value="1"/>
</dbReference>
<comment type="cofactor">
    <cofactor evidence="1">
        <name>Zn(2+)</name>
        <dbReference type="ChEBI" id="CHEBI:29105"/>
    </cofactor>
</comment>
<keyword evidence="11" id="KW-1185">Reference proteome</keyword>
<accession>A0ABS4BML7</accession>
<keyword evidence="2" id="KW-0645">Protease</keyword>
<feature type="region of interest" description="Disordered" evidence="8">
    <location>
        <begin position="546"/>
        <end position="569"/>
    </location>
</feature>
<reference evidence="10 11" key="1">
    <citation type="submission" date="2021-04" db="EMBL/GenBank/DDBJ databases">
        <title>Whole genome sequence of Jiella sp. KSK16Y-1.</title>
        <authorList>
            <person name="Tuo L."/>
        </authorList>
    </citation>
    <scope>NUCLEOTIDE SEQUENCE [LARGE SCALE GENOMIC DNA]</scope>
    <source>
        <strain evidence="10 11">KSK16Y-1</strain>
    </source>
</reference>
<dbReference type="Pfam" id="PF01551">
    <property type="entry name" value="Peptidase_M23"/>
    <property type="match status" value="1"/>
</dbReference>
<protein>
    <submittedName>
        <fullName evidence="10">Peptidoglycan DD-metalloendopeptidase family protein</fullName>
    </submittedName>
</protein>
<feature type="domain" description="M23ase beta-sheet core" evidence="9">
    <location>
        <begin position="450"/>
        <end position="553"/>
    </location>
</feature>
<dbReference type="EMBL" id="JAGJCF010000023">
    <property type="protein sequence ID" value="MBP0617978.1"/>
    <property type="molecule type" value="Genomic_DNA"/>
</dbReference>
<evidence type="ECO:0000313" key="10">
    <source>
        <dbReference type="EMBL" id="MBP0617978.1"/>
    </source>
</evidence>
<feature type="region of interest" description="Disordered" evidence="8">
    <location>
        <begin position="32"/>
        <end position="53"/>
    </location>
</feature>
<keyword evidence="5" id="KW-0862">Zinc</keyword>
<dbReference type="PANTHER" id="PTHR21666:SF288">
    <property type="entry name" value="CELL DIVISION PROTEIN YTFB"/>
    <property type="match status" value="1"/>
</dbReference>
<dbReference type="CDD" id="cd12797">
    <property type="entry name" value="M23_peptidase"/>
    <property type="match status" value="1"/>
</dbReference>
<sequence>MVLLAVLMAAGSPAATPLEAEIDETTVAAIPAADPSTPGAENPDSSSANAIEARRKKTAAELAALASRIKLSTATIRSLDDEIAAIAADRDKLQAALKKASDAQRKISADLDATEGRLAALAGKEDTIRASLIARRDVLAEVLAALERMGSKPPPALLVRPRDALGAVRSAILLGAVVPTMRKETETLVADLDRLASVKASIVAEKDRYAGQIKQHREEQERLSRLFEEKRRIEADSREKREAETARAAELARKADDLKDLISSLQAEADAARAREVAAREAEERRIAEAEAREAKANRDAAAAGEKLALARSRESAQKAARVVASTDGPAEANTSAVGEPPAGAPETEMASRDAGSTSAREPAASSGTGQAVVDDAAGGGSETADRETEVAALEPGAGEKAPYDIAALRNNTALLEPSAAFSTLKARLSKPVFGRQIIGFGQTDDIGRPSTGVSFASRAGDVVIAPADGRVLYAGPFRSYGELLILDVGDGYHVVLAGMDRIDVTSGQFVSSGEPVALMGARRLASVQVAEFGAAEPALYVEFRKDGKPVDPTPWWTKEPSGRTRNDS</sequence>
<evidence type="ECO:0000256" key="6">
    <source>
        <dbReference type="ARBA" id="ARBA00023049"/>
    </source>
</evidence>
<gene>
    <name evidence="10" type="ORF">J6595_20555</name>
</gene>
<dbReference type="Proteomes" id="UP000678276">
    <property type="component" value="Unassembled WGS sequence"/>
</dbReference>
<dbReference type="InterPro" id="IPR016047">
    <property type="entry name" value="M23ase_b-sheet_dom"/>
</dbReference>
<comment type="caution">
    <text evidence="10">The sequence shown here is derived from an EMBL/GenBank/DDBJ whole genome shotgun (WGS) entry which is preliminary data.</text>
</comment>
<keyword evidence="3" id="KW-0479">Metal-binding</keyword>
<keyword evidence="7" id="KW-0175">Coiled coil</keyword>
<dbReference type="PANTHER" id="PTHR21666">
    <property type="entry name" value="PEPTIDASE-RELATED"/>
    <property type="match status" value="1"/>
</dbReference>
<dbReference type="InterPro" id="IPR050570">
    <property type="entry name" value="Cell_wall_metabolism_enzyme"/>
</dbReference>
<proteinExistence type="predicted"/>
<evidence type="ECO:0000256" key="4">
    <source>
        <dbReference type="ARBA" id="ARBA00022801"/>
    </source>
</evidence>
<name>A0ABS4BML7_9HYPH</name>
<evidence type="ECO:0000256" key="7">
    <source>
        <dbReference type="SAM" id="Coils"/>
    </source>
</evidence>
<evidence type="ECO:0000256" key="5">
    <source>
        <dbReference type="ARBA" id="ARBA00022833"/>
    </source>
</evidence>
<feature type="coiled-coil region" evidence="7">
    <location>
        <begin position="76"/>
        <end position="106"/>
    </location>
</feature>
<evidence type="ECO:0000256" key="8">
    <source>
        <dbReference type="SAM" id="MobiDB-lite"/>
    </source>
</evidence>